<accession>A0AA40C739</accession>
<dbReference type="GO" id="GO:0052650">
    <property type="term" value="F:all-trans-retinol dehydrogenase (NADP+) activity"/>
    <property type="evidence" value="ECO:0007669"/>
    <property type="project" value="UniProtKB-ARBA"/>
</dbReference>
<keyword evidence="3" id="KW-0812">Transmembrane</keyword>
<evidence type="ECO:0000313" key="14">
    <source>
        <dbReference type="Proteomes" id="UP001175001"/>
    </source>
</evidence>
<organism evidence="13 14">
    <name type="scientific">Lasiodiplodia hormozganensis</name>
    <dbReference type="NCBI Taxonomy" id="869390"/>
    <lineage>
        <taxon>Eukaryota</taxon>
        <taxon>Fungi</taxon>
        <taxon>Dikarya</taxon>
        <taxon>Ascomycota</taxon>
        <taxon>Pezizomycotina</taxon>
        <taxon>Dothideomycetes</taxon>
        <taxon>Dothideomycetes incertae sedis</taxon>
        <taxon>Botryosphaeriales</taxon>
        <taxon>Botryosphaeriaceae</taxon>
        <taxon>Lasiodiplodia</taxon>
    </lineage>
</organism>
<protein>
    <recommendedName>
        <fullName evidence="10">Short-chain dehydrogenase/reductase 3</fullName>
    </recommendedName>
    <alternativeName>
        <fullName evidence="11">Retinal short-chain dehydrogenase/reductase 1</fullName>
    </alternativeName>
</protein>
<dbReference type="GO" id="GO:0016020">
    <property type="term" value="C:membrane"/>
    <property type="evidence" value="ECO:0007669"/>
    <property type="project" value="UniProtKB-SubCell"/>
</dbReference>
<proteinExistence type="inferred from homology"/>
<keyword evidence="8" id="KW-0472">Membrane</keyword>
<dbReference type="SUPFAM" id="SSF51735">
    <property type="entry name" value="NAD(P)-binding Rossmann-fold domains"/>
    <property type="match status" value="1"/>
</dbReference>
<dbReference type="PANTHER" id="PTHR24322:SF736">
    <property type="entry name" value="RETINOL DEHYDROGENASE 10"/>
    <property type="match status" value="1"/>
</dbReference>
<evidence type="ECO:0000256" key="10">
    <source>
        <dbReference type="ARBA" id="ARBA00068717"/>
    </source>
</evidence>
<evidence type="ECO:0000256" key="1">
    <source>
        <dbReference type="ARBA" id="ARBA00004141"/>
    </source>
</evidence>
<dbReference type="Pfam" id="PF00106">
    <property type="entry name" value="adh_short"/>
    <property type="match status" value="1"/>
</dbReference>
<dbReference type="InterPro" id="IPR002347">
    <property type="entry name" value="SDR_fam"/>
</dbReference>
<dbReference type="InterPro" id="IPR036291">
    <property type="entry name" value="NAD(P)-bd_dom_sf"/>
</dbReference>
<comment type="similarity">
    <text evidence="2 12">Belongs to the short-chain dehydrogenases/reductases (SDR) family.</text>
</comment>
<evidence type="ECO:0000256" key="4">
    <source>
        <dbReference type="ARBA" id="ARBA00022857"/>
    </source>
</evidence>
<comment type="function">
    <text evidence="9">Catalyzes the reduction of all-trans-retinal to all-trans-retinol in the presence of NADPH.</text>
</comment>
<dbReference type="PANTHER" id="PTHR24322">
    <property type="entry name" value="PKSB"/>
    <property type="match status" value="1"/>
</dbReference>
<gene>
    <name evidence="13" type="primary">RED2_1</name>
    <name evidence="13" type="ORF">DIS24_g10889</name>
</gene>
<dbReference type="PRINTS" id="PR00081">
    <property type="entry name" value="GDHRDH"/>
</dbReference>
<keyword evidence="5" id="KW-1133">Transmembrane helix</keyword>
<evidence type="ECO:0000256" key="6">
    <source>
        <dbReference type="ARBA" id="ARBA00023002"/>
    </source>
</evidence>
<reference evidence="13" key="1">
    <citation type="submission" date="2023-06" db="EMBL/GenBank/DDBJ databases">
        <title>Multi-omics analyses reveal the molecular pathogenesis toolkit of Lasiodiplodia hormozganensis, a cross-kingdom pathogen.</title>
        <authorList>
            <person name="Felix C."/>
            <person name="Meneses R."/>
            <person name="Goncalves M.F.M."/>
            <person name="Tilleman L."/>
            <person name="Duarte A.S."/>
            <person name="Jorrin-Novo J.V."/>
            <person name="Van De Peer Y."/>
            <person name="Deforce D."/>
            <person name="Van Nieuwerburgh F."/>
            <person name="Esteves A.C."/>
            <person name="Alves A."/>
        </authorList>
    </citation>
    <scope>NUCLEOTIDE SEQUENCE</scope>
    <source>
        <strain evidence="13">CBS 339.90</strain>
    </source>
</reference>
<dbReference type="Proteomes" id="UP001175001">
    <property type="component" value="Unassembled WGS sequence"/>
</dbReference>
<evidence type="ECO:0000256" key="12">
    <source>
        <dbReference type="RuleBase" id="RU000363"/>
    </source>
</evidence>
<keyword evidence="7" id="KW-0443">Lipid metabolism</keyword>
<evidence type="ECO:0000256" key="8">
    <source>
        <dbReference type="ARBA" id="ARBA00023136"/>
    </source>
</evidence>
<dbReference type="FunFam" id="3.40.50.720:FF:000131">
    <property type="entry name" value="Short-chain dehydrogenase/reductase 3"/>
    <property type="match status" value="1"/>
</dbReference>
<sequence>MAVSKLASPVVGAITNPLVTGPLLLLLTKAPDHVKEPIIRHLASIAPQLTIRRVVSSLKWLCAIGLVKHVNSWLNSFATNGWSIRSDANRWVWSQEIAVVTGGCGGIGEVVVNGLIQRGVKVAILDVQPLPKRLEHSNVFFQHCDITDPDAVNRAADQIRSTLGQPSILVNNAGIGASHTILNTSPEHLNKIFGVNLFSHWYTCQAFLPDMIKHNKGHVVTVASTASFVALPNIADYAATKTGALAFHEGLTQELRHRHGAPNVHTTVVHPSWTSTALIAHHAKELERHYGPLLTPASVGNSILEQIFACRGNQLILPQPHSFLSGFRGLPNWMQEKFRDNASKARMGDGTKL</sequence>
<keyword evidence="4" id="KW-0521">NADP</keyword>
<evidence type="ECO:0000313" key="13">
    <source>
        <dbReference type="EMBL" id="KAK0627996.1"/>
    </source>
</evidence>
<comment type="caution">
    <text evidence="13">The sequence shown here is derived from an EMBL/GenBank/DDBJ whole genome shotgun (WGS) entry which is preliminary data.</text>
</comment>
<keyword evidence="14" id="KW-1185">Reference proteome</keyword>
<name>A0AA40C739_9PEZI</name>
<dbReference type="AlphaFoldDB" id="A0AA40C739"/>
<evidence type="ECO:0000256" key="9">
    <source>
        <dbReference type="ARBA" id="ARBA00059620"/>
    </source>
</evidence>
<comment type="subcellular location">
    <subcellularLocation>
        <location evidence="1">Membrane</location>
        <topology evidence="1">Multi-pass membrane protein</topology>
    </subcellularLocation>
</comment>
<evidence type="ECO:0000256" key="3">
    <source>
        <dbReference type="ARBA" id="ARBA00022692"/>
    </source>
</evidence>
<evidence type="ECO:0000256" key="11">
    <source>
        <dbReference type="ARBA" id="ARBA00082544"/>
    </source>
</evidence>
<evidence type="ECO:0000256" key="2">
    <source>
        <dbReference type="ARBA" id="ARBA00006484"/>
    </source>
</evidence>
<evidence type="ECO:0000256" key="5">
    <source>
        <dbReference type="ARBA" id="ARBA00022989"/>
    </source>
</evidence>
<evidence type="ECO:0000256" key="7">
    <source>
        <dbReference type="ARBA" id="ARBA00023098"/>
    </source>
</evidence>
<dbReference type="Gene3D" id="3.40.50.720">
    <property type="entry name" value="NAD(P)-binding Rossmann-like Domain"/>
    <property type="match status" value="1"/>
</dbReference>
<dbReference type="EMBL" id="JAUJDW010000132">
    <property type="protein sequence ID" value="KAK0627996.1"/>
    <property type="molecule type" value="Genomic_DNA"/>
</dbReference>
<keyword evidence="6" id="KW-0560">Oxidoreductase</keyword>
<dbReference type="PRINTS" id="PR00080">
    <property type="entry name" value="SDRFAMILY"/>
</dbReference>